<dbReference type="InterPro" id="IPR050455">
    <property type="entry name" value="Tpx_Peroxidase_subfamily"/>
</dbReference>
<reference evidence="5 6" key="1">
    <citation type="journal article" date="2019" name="Microbiol. Resour. Announc.">
        <title>Complete Genome Sequences of Three Mycoplasma anserisalpingitis (Mycoplasma sp. 1220) Strains.</title>
        <authorList>
            <person name="Grozner D."/>
            <person name="Forro B."/>
            <person name="Kovacs A.B."/>
            <person name="Marton S."/>
            <person name="Banyai K."/>
            <person name="Kreizinger Z."/>
            <person name="Sulyok K.M."/>
            <person name="Gyuranecz M."/>
        </authorList>
    </citation>
    <scope>NUCLEOTIDE SEQUENCE [LARGE SCALE GENOMIC DNA]</scope>
    <source>
        <strain evidence="5 6">ATCC:BAA-2147</strain>
    </source>
</reference>
<dbReference type="EMBL" id="CP042295">
    <property type="protein sequence ID" value="QDY86616.1"/>
    <property type="molecule type" value="Genomic_DNA"/>
</dbReference>
<name>A0A5B8J665_9MOLU</name>
<evidence type="ECO:0000256" key="1">
    <source>
        <dbReference type="ARBA" id="ARBA00022559"/>
    </source>
</evidence>
<dbReference type="InterPro" id="IPR036249">
    <property type="entry name" value="Thioredoxin-like_sf"/>
</dbReference>
<dbReference type="KEGG" id="mans:FRW55_00325"/>
<protein>
    <submittedName>
        <fullName evidence="5">Redoxin domain-containing protein</fullName>
    </submittedName>
</protein>
<evidence type="ECO:0000313" key="6">
    <source>
        <dbReference type="Proteomes" id="UP000318927"/>
    </source>
</evidence>
<accession>A0A5B8J665</accession>
<keyword evidence="1" id="KW-0560">Oxidoreductase</keyword>
<organism evidence="5 6">
    <name type="scientific">Mycoplasma anserisalpingitidis</name>
    <dbReference type="NCBI Taxonomy" id="519450"/>
    <lineage>
        <taxon>Bacteria</taxon>
        <taxon>Bacillati</taxon>
        <taxon>Mycoplasmatota</taxon>
        <taxon>Mollicutes</taxon>
        <taxon>Mycoplasmataceae</taxon>
        <taxon>Mycoplasma</taxon>
    </lineage>
</organism>
<dbReference type="Gene3D" id="3.40.30.10">
    <property type="entry name" value="Glutaredoxin"/>
    <property type="match status" value="1"/>
</dbReference>
<dbReference type="SUPFAM" id="SSF52833">
    <property type="entry name" value="Thioredoxin-like"/>
    <property type="match status" value="1"/>
</dbReference>
<feature type="domain" description="Thioredoxin" evidence="4">
    <location>
        <begin position="18"/>
        <end position="168"/>
    </location>
</feature>
<dbReference type="RefSeq" id="WP_146368253.1">
    <property type="nucleotide sequence ID" value="NZ_CP042295.1"/>
</dbReference>
<sequence length="168" mass="19179">MKKIFFKDLEVTLFGEQLKVGDSLNNISDLYPAGSFAGQTVEFDKEKYKILTTYPSVDTSVCDFQVLELSKITSEYPEFDYIGISVDLPSALNSYKSMHPTGSIKMYSDYRNKNFAKKSGLLIDELQLLGRSIFVLDKENKVVYSEIKEQVGEQINFEKLREVLNSIK</sequence>
<dbReference type="InterPro" id="IPR013766">
    <property type="entry name" value="Thioredoxin_domain"/>
</dbReference>
<dbReference type="PROSITE" id="PS51352">
    <property type="entry name" value="THIOREDOXIN_2"/>
    <property type="match status" value="1"/>
</dbReference>
<dbReference type="AlphaFoldDB" id="A0A5B8J665"/>
<evidence type="ECO:0000313" key="5">
    <source>
        <dbReference type="EMBL" id="QDY86616.1"/>
    </source>
</evidence>
<proteinExistence type="predicted"/>
<dbReference type="Pfam" id="PF00578">
    <property type="entry name" value="AhpC-TSA"/>
    <property type="match status" value="1"/>
</dbReference>
<evidence type="ECO:0000256" key="2">
    <source>
        <dbReference type="ARBA" id="ARBA00022862"/>
    </source>
</evidence>
<keyword evidence="1" id="KW-0575">Peroxidase</keyword>
<keyword evidence="6" id="KW-1185">Reference proteome</keyword>
<keyword evidence="2" id="KW-0049">Antioxidant</keyword>
<evidence type="ECO:0000259" key="4">
    <source>
        <dbReference type="PROSITE" id="PS51352"/>
    </source>
</evidence>
<dbReference type="PANTHER" id="PTHR43110">
    <property type="entry name" value="THIOL PEROXIDASE"/>
    <property type="match status" value="1"/>
</dbReference>
<evidence type="ECO:0000256" key="3">
    <source>
        <dbReference type="ARBA" id="ARBA00023284"/>
    </source>
</evidence>
<dbReference type="InterPro" id="IPR000866">
    <property type="entry name" value="AhpC/TSA"/>
</dbReference>
<dbReference type="PANTHER" id="PTHR43110:SF1">
    <property type="entry name" value="THIOL PEROXIDASE"/>
    <property type="match status" value="1"/>
</dbReference>
<gene>
    <name evidence="5" type="ORF">FRW55_00325</name>
</gene>
<dbReference type="OrthoDB" id="9781543at2"/>
<dbReference type="GO" id="GO:0004601">
    <property type="term" value="F:peroxidase activity"/>
    <property type="evidence" value="ECO:0007669"/>
    <property type="project" value="UniProtKB-KW"/>
</dbReference>
<keyword evidence="3" id="KW-0676">Redox-active center</keyword>
<dbReference type="Proteomes" id="UP000318927">
    <property type="component" value="Chromosome"/>
</dbReference>